<dbReference type="Pfam" id="PF15632">
    <property type="entry name" value="ATPgrasp_Ter"/>
    <property type="match status" value="1"/>
</dbReference>
<sequence>MTDVLVTGVGGPAGVAIVRSLAATDARVHAADMDVYASALYLVPANQRHLVRPGLAPDFVDHLLALCERLGIDVLFPTVDVELVPIARRLAEFTAAGVTVASPSLATLENTLDKYRLAQACAGLGDVVPRTELLGAAYDWDYPVIVKPRSGSGSRGVHLVEDEAALRALGTDEQTIVQENLPGEEYSVDVIADLAGTVLAAVPRSRLRVDSGVAVAGRTVKDAGLEETATRVAQAIGLTTVANVQLRRRADGRPALLEVNPRFPGAMPLTIASGVDMPRLCLDMVLGRALPDRLEFRELANVRYLEDVFLDPSDVLTALTSAAALAERDDAHAAAPAQP</sequence>
<dbReference type="InterPro" id="IPR011761">
    <property type="entry name" value="ATP-grasp"/>
</dbReference>
<dbReference type="EMBL" id="FMYH01000001">
    <property type="protein sequence ID" value="SDB90377.1"/>
    <property type="molecule type" value="Genomic_DNA"/>
</dbReference>
<gene>
    <name evidence="6" type="ORF">SAMN05216410_0821</name>
</gene>
<keyword evidence="1" id="KW-0436">Ligase</keyword>
<dbReference type="SUPFAM" id="SSF56059">
    <property type="entry name" value="Glutathione synthetase ATP-binding domain-like"/>
    <property type="match status" value="1"/>
</dbReference>
<dbReference type="GO" id="GO:0046872">
    <property type="term" value="F:metal ion binding"/>
    <property type="evidence" value="ECO:0007669"/>
    <property type="project" value="InterPro"/>
</dbReference>
<dbReference type="OrthoDB" id="24041at2"/>
<dbReference type="PROSITE" id="PS50975">
    <property type="entry name" value="ATP_GRASP"/>
    <property type="match status" value="1"/>
</dbReference>
<evidence type="ECO:0000256" key="2">
    <source>
        <dbReference type="ARBA" id="ARBA00022741"/>
    </source>
</evidence>
<dbReference type="Gene3D" id="3.30.1490.20">
    <property type="entry name" value="ATP-grasp fold, A domain"/>
    <property type="match status" value="1"/>
</dbReference>
<keyword evidence="7" id="KW-1185">Reference proteome</keyword>
<keyword evidence="2 4" id="KW-0547">Nucleotide-binding</keyword>
<protein>
    <submittedName>
        <fullName evidence="6">Carbamoyl-phosphate synthase large subunit</fullName>
    </submittedName>
</protein>
<dbReference type="InterPro" id="IPR052032">
    <property type="entry name" value="ATP-dep_AA_Ligase"/>
</dbReference>
<evidence type="ECO:0000256" key="3">
    <source>
        <dbReference type="ARBA" id="ARBA00022840"/>
    </source>
</evidence>
<accession>A0A1G6H7V8</accession>
<dbReference type="STRING" id="1814289.SAMN05216410_0821"/>
<evidence type="ECO:0000256" key="4">
    <source>
        <dbReference type="PROSITE-ProRule" id="PRU00409"/>
    </source>
</evidence>
<organism evidence="6 7">
    <name type="scientific">Sanguibacter gelidistatuariae</name>
    <dbReference type="NCBI Taxonomy" id="1814289"/>
    <lineage>
        <taxon>Bacteria</taxon>
        <taxon>Bacillati</taxon>
        <taxon>Actinomycetota</taxon>
        <taxon>Actinomycetes</taxon>
        <taxon>Micrococcales</taxon>
        <taxon>Sanguibacteraceae</taxon>
        <taxon>Sanguibacter</taxon>
    </lineage>
</organism>
<dbReference type="GO" id="GO:0016874">
    <property type="term" value="F:ligase activity"/>
    <property type="evidence" value="ECO:0007669"/>
    <property type="project" value="UniProtKB-KW"/>
</dbReference>
<dbReference type="Proteomes" id="UP000199039">
    <property type="component" value="Unassembled WGS sequence"/>
</dbReference>
<dbReference type="SUPFAM" id="SSF51735">
    <property type="entry name" value="NAD(P)-binding Rossmann-fold domains"/>
    <property type="match status" value="1"/>
</dbReference>
<dbReference type="RefSeq" id="WP_093180984.1">
    <property type="nucleotide sequence ID" value="NZ_FMYH01000001.1"/>
</dbReference>
<feature type="domain" description="ATP-grasp" evidence="5">
    <location>
        <begin position="109"/>
        <end position="286"/>
    </location>
</feature>
<proteinExistence type="predicted"/>
<name>A0A1G6H7V8_9MICO</name>
<evidence type="ECO:0000313" key="7">
    <source>
        <dbReference type="Proteomes" id="UP000199039"/>
    </source>
</evidence>
<dbReference type="PANTHER" id="PTHR43585">
    <property type="entry name" value="FUMIPYRROLE BIOSYNTHESIS PROTEIN C"/>
    <property type="match status" value="1"/>
</dbReference>
<dbReference type="PANTHER" id="PTHR43585:SF2">
    <property type="entry name" value="ATP-GRASP ENZYME FSQD"/>
    <property type="match status" value="1"/>
</dbReference>
<dbReference type="Gene3D" id="3.30.470.20">
    <property type="entry name" value="ATP-grasp fold, B domain"/>
    <property type="match status" value="1"/>
</dbReference>
<reference evidence="6 7" key="1">
    <citation type="submission" date="2016-09" db="EMBL/GenBank/DDBJ databases">
        <authorList>
            <person name="Capua I."/>
            <person name="De Benedictis P."/>
            <person name="Joannis T."/>
            <person name="Lombin L.H."/>
            <person name="Cattoli G."/>
        </authorList>
    </citation>
    <scope>NUCLEOTIDE SEQUENCE [LARGE SCALE GENOMIC DNA]</scope>
    <source>
        <strain evidence="6 7">ISLP-3</strain>
    </source>
</reference>
<dbReference type="InterPro" id="IPR013815">
    <property type="entry name" value="ATP_grasp_subdomain_1"/>
</dbReference>
<evidence type="ECO:0000256" key="1">
    <source>
        <dbReference type="ARBA" id="ARBA00022598"/>
    </source>
</evidence>
<dbReference type="GO" id="GO:0005524">
    <property type="term" value="F:ATP binding"/>
    <property type="evidence" value="ECO:0007669"/>
    <property type="project" value="UniProtKB-UniRule"/>
</dbReference>
<dbReference type="InterPro" id="IPR036291">
    <property type="entry name" value="NAD(P)-bd_dom_sf"/>
</dbReference>
<evidence type="ECO:0000259" key="5">
    <source>
        <dbReference type="PROSITE" id="PS50975"/>
    </source>
</evidence>
<dbReference type="AlphaFoldDB" id="A0A1G6H7V8"/>
<evidence type="ECO:0000313" key="6">
    <source>
        <dbReference type="EMBL" id="SDB90377.1"/>
    </source>
</evidence>
<dbReference type="InterPro" id="IPR048764">
    <property type="entry name" value="PylC_N"/>
</dbReference>
<dbReference type="Gene3D" id="3.40.50.20">
    <property type="match status" value="1"/>
</dbReference>
<dbReference type="Pfam" id="PF21360">
    <property type="entry name" value="PylC-like_N"/>
    <property type="match status" value="1"/>
</dbReference>
<keyword evidence="3 4" id="KW-0067">ATP-binding</keyword>